<protein>
    <submittedName>
        <fullName evidence="1">Uncharacterized protein</fullName>
    </submittedName>
</protein>
<organism evidence="1">
    <name type="scientific">viral metagenome</name>
    <dbReference type="NCBI Taxonomy" id="1070528"/>
    <lineage>
        <taxon>unclassified sequences</taxon>
        <taxon>metagenomes</taxon>
        <taxon>organismal metagenomes</taxon>
    </lineage>
</organism>
<reference evidence="1" key="1">
    <citation type="journal article" date="2020" name="Nature">
        <title>Giant virus diversity and host interactions through global metagenomics.</title>
        <authorList>
            <person name="Schulz F."/>
            <person name="Roux S."/>
            <person name="Paez-Espino D."/>
            <person name="Jungbluth S."/>
            <person name="Walsh D.A."/>
            <person name="Denef V.J."/>
            <person name="McMahon K.D."/>
            <person name="Konstantinidis K.T."/>
            <person name="Eloe-Fadrosh E.A."/>
            <person name="Kyrpides N.C."/>
            <person name="Woyke T."/>
        </authorList>
    </citation>
    <scope>NUCLEOTIDE SEQUENCE</scope>
    <source>
        <strain evidence="1">GVMAG-S-ERX555961-36</strain>
    </source>
</reference>
<accession>A0A6C0AUI3</accession>
<dbReference type="AlphaFoldDB" id="A0A6C0AUI3"/>
<evidence type="ECO:0000313" key="1">
    <source>
        <dbReference type="EMBL" id="QHS83597.1"/>
    </source>
</evidence>
<sequence length="304" mass="35488">MLVICFDKNVLLGGLGDRVVGLISIKLISKLLRRPFYILWNKEDIKEYIDYSEYDYELLEPSNRSIRLYSYIDNQKGLKDYLLKSNNLFPDDINLVHTNQEIAQYLYKNKTYSDNDYLDDILSEYKGLYTNILKPTPFLSNKIKALIKNKDNIVGIQIRCGDCHMDTNKGESHKFSFNDKIPNILKKIKTKCDSLIDDYYVFLTTDSIGIVNDLKLIFDESRIIYDDTTIQHLDRKSIDDDNSKIFSDNIILSQKTRLLFISKHSNYGRIAALSANHDNIYDFTNCKIISKNTLFSKRERLDFS</sequence>
<name>A0A6C0AUI3_9ZZZZ</name>
<dbReference type="EMBL" id="MN738760">
    <property type="protein sequence ID" value="QHS83597.1"/>
    <property type="molecule type" value="Genomic_DNA"/>
</dbReference>
<dbReference type="Gene3D" id="3.40.50.11350">
    <property type="match status" value="1"/>
</dbReference>
<proteinExistence type="predicted"/>